<keyword evidence="1" id="KW-1133">Transmembrane helix</keyword>
<keyword evidence="1" id="KW-0812">Transmembrane</keyword>
<gene>
    <name evidence="2" type="ORF">GGD55_005714</name>
</gene>
<accession>A0A7W8XBQ7</accession>
<evidence type="ECO:0000256" key="1">
    <source>
        <dbReference type="SAM" id="Phobius"/>
    </source>
</evidence>
<dbReference type="AlphaFoldDB" id="A0A7W8XBQ7"/>
<keyword evidence="1" id="KW-0472">Membrane</keyword>
<protein>
    <submittedName>
        <fullName evidence="2">Uncharacterized protein</fullName>
    </submittedName>
</protein>
<feature type="transmembrane region" description="Helical" evidence="1">
    <location>
        <begin position="20"/>
        <end position="41"/>
    </location>
</feature>
<evidence type="ECO:0000313" key="2">
    <source>
        <dbReference type="EMBL" id="MBB5538971.1"/>
    </source>
</evidence>
<keyword evidence="3" id="KW-1185">Reference proteome</keyword>
<dbReference type="Proteomes" id="UP000585507">
    <property type="component" value="Unassembled WGS sequence"/>
</dbReference>
<comment type="caution">
    <text evidence="2">The sequence shown here is derived from an EMBL/GenBank/DDBJ whole genome shotgun (WGS) entry which is preliminary data.</text>
</comment>
<dbReference type="EMBL" id="JACHBK010000016">
    <property type="protein sequence ID" value="MBB5538971.1"/>
    <property type="molecule type" value="Genomic_DNA"/>
</dbReference>
<proteinExistence type="predicted"/>
<evidence type="ECO:0000313" key="3">
    <source>
        <dbReference type="Proteomes" id="UP000585507"/>
    </source>
</evidence>
<organism evidence="2 3">
    <name type="scientific">Rhizobium giardinii</name>
    <dbReference type="NCBI Taxonomy" id="56731"/>
    <lineage>
        <taxon>Bacteria</taxon>
        <taxon>Pseudomonadati</taxon>
        <taxon>Pseudomonadota</taxon>
        <taxon>Alphaproteobacteria</taxon>
        <taxon>Hyphomicrobiales</taxon>
        <taxon>Rhizobiaceae</taxon>
        <taxon>Rhizobium/Agrobacterium group</taxon>
        <taxon>Rhizobium</taxon>
    </lineage>
</organism>
<name>A0A7W8XBQ7_9HYPH</name>
<sequence length="42" mass="4692">MMTYDWDGKRTRRLIMMQSIAIGAVILLGSTFFVAATALVIE</sequence>
<reference evidence="2 3" key="1">
    <citation type="submission" date="2020-08" db="EMBL/GenBank/DDBJ databases">
        <title>Genomic Encyclopedia of Type Strains, Phase IV (KMG-V): Genome sequencing to study the core and pangenomes of soil and plant-associated prokaryotes.</title>
        <authorList>
            <person name="Whitman W."/>
        </authorList>
    </citation>
    <scope>NUCLEOTIDE SEQUENCE [LARGE SCALE GENOMIC DNA]</scope>
    <source>
        <strain evidence="2 3">SEMIA 4084</strain>
    </source>
</reference>